<accession>A0AAV1WSD4</accession>
<sequence length="1033" mass="115392">MGMVTKVPSLPRYSMRDLNVESSSCGWPLFYYGDKTLTNGQHYHNHLSSTTADACSVHDKDILKQKMLEHEATFKNQVFELHHLYRIQRDLMGGVNMEELHRNKIPIETSFSKCPLASQIKSEDGKIWCSPAFPLDPSKAISKQATMFPSRNESSSKDVELLESRPSKVRRKMFDLHLPADEYVDTEESEKLSYEKRSGTTIVLPYRNCNHDVNLFHSNVGKTGSQEDRSRPEQSLRSRNGLSDLNEAVEVEEINNALYGPTLNHYPYQGETECSDLSAKQKSRFFGLSRDGLLNSHHGTDSWARNNGYLENGGSGKGLILSRLEAGQAKSKLKPIPQVFKQEHSLLSCHKMQDALSRAHEPTSDYPTNQSKVDLLWEKTLSNLDISERNHENAANKYAESVALSHRPGLSTQTPPWLNASGALGRSSQSRQNNGILGDIWPQHINSKSHVGFRCEVPVQNGFYPGSSSGYKDLSPDISSISYEYLNHNNDDDHKRIPELCSNGSAKYYESLNSNCNNKQSGKVINFNVLLSNGSSNMLVTQSGLGIMDGEQEHEEQLASLPWLRAKTTGNNDVQNAARGLTTVELSLSHVTSLSGKDETGLGSSGKVMHNVTSGFCFSGIEPRRAKVSESSGIKKILGVPIFDRPHISVKESSSLTSPSLSVPKPSDVELVGGKQKTQVFDINLPCDDDVLELYKQAVPEIIVSEKGSPTKEATSRNQFDLNLSMSEDEEILVTIPTSSVEVKADIDLEAPAVPERERGAVPEEKQIETPLVSQVGSQYTVEQPQDELMRHAAEAIVAISCLCCNQVDDVTDCPSESPEMDPLNWFVDVVFSSCADNLDRKFDKSRERDDKDNEESYSQGLDYFEAITLKLPETKEEDYMPKPLVPENFRVEETGILLPARTRKRPVRRGRQWRDFQRDILPGLTSLSRHEVTEDLQAFDGLMRATGHSWHSGLTKRSYSRNGCGRGKRRLQVTRSPPSPVATIEINTPLVQQLNNIEVDLENRSLTGWGRTPRRPRRQRCPAGNPPSIRLI</sequence>
<evidence type="ECO:0000256" key="1">
    <source>
        <dbReference type="SAM" id="MobiDB-lite"/>
    </source>
</evidence>
<evidence type="ECO:0000313" key="3">
    <source>
        <dbReference type="Proteomes" id="UP001497480"/>
    </source>
</evidence>
<name>A0AAV1WSD4_LUPLU</name>
<feature type="compositionally biased region" description="Basic and acidic residues" evidence="1">
    <location>
        <begin position="225"/>
        <end position="236"/>
    </location>
</feature>
<dbReference type="AlphaFoldDB" id="A0AAV1WSD4"/>
<dbReference type="Proteomes" id="UP001497480">
    <property type="component" value="Unassembled WGS sequence"/>
</dbReference>
<dbReference type="PANTHER" id="PTHR33167:SF4">
    <property type="entry name" value="TRANSCRIPTION FACTOR, PUTATIVE (DUF863)-RELATED"/>
    <property type="match status" value="1"/>
</dbReference>
<dbReference type="InterPro" id="IPR008581">
    <property type="entry name" value="DUF863_pln"/>
</dbReference>
<feature type="region of interest" description="Disordered" evidence="1">
    <location>
        <begin position="217"/>
        <end position="242"/>
    </location>
</feature>
<proteinExistence type="predicted"/>
<dbReference type="EMBL" id="CAXHTB010000009">
    <property type="protein sequence ID" value="CAL0312214.1"/>
    <property type="molecule type" value="Genomic_DNA"/>
</dbReference>
<dbReference type="PANTHER" id="PTHR33167">
    <property type="entry name" value="TRANSCRIPTION FACTOR, PUTATIVE (DUF863)-RELATED"/>
    <property type="match status" value="1"/>
</dbReference>
<dbReference type="Pfam" id="PF05904">
    <property type="entry name" value="DUF863"/>
    <property type="match status" value="2"/>
</dbReference>
<feature type="region of interest" description="Disordered" evidence="1">
    <location>
        <begin position="1008"/>
        <end position="1033"/>
    </location>
</feature>
<gene>
    <name evidence="2" type="ORF">LLUT_LOCUS13274</name>
</gene>
<protein>
    <submittedName>
        <fullName evidence="2">Uncharacterized protein</fullName>
    </submittedName>
</protein>
<evidence type="ECO:0000313" key="2">
    <source>
        <dbReference type="EMBL" id="CAL0312214.1"/>
    </source>
</evidence>
<organism evidence="2 3">
    <name type="scientific">Lupinus luteus</name>
    <name type="common">European yellow lupine</name>
    <dbReference type="NCBI Taxonomy" id="3873"/>
    <lineage>
        <taxon>Eukaryota</taxon>
        <taxon>Viridiplantae</taxon>
        <taxon>Streptophyta</taxon>
        <taxon>Embryophyta</taxon>
        <taxon>Tracheophyta</taxon>
        <taxon>Spermatophyta</taxon>
        <taxon>Magnoliopsida</taxon>
        <taxon>eudicotyledons</taxon>
        <taxon>Gunneridae</taxon>
        <taxon>Pentapetalae</taxon>
        <taxon>rosids</taxon>
        <taxon>fabids</taxon>
        <taxon>Fabales</taxon>
        <taxon>Fabaceae</taxon>
        <taxon>Papilionoideae</taxon>
        <taxon>50 kb inversion clade</taxon>
        <taxon>genistoids sensu lato</taxon>
        <taxon>core genistoids</taxon>
        <taxon>Genisteae</taxon>
        <taxon>Lupinus</taxon>
    </lineage>
</organism>
<comment type="caution">
    <text evidence="2">The sequence shown here is derived from an EMBL/GenBank/DDBJ whole genome shotgun (WGS) entry which is preliminary data.</text>
</comment>
<reference evidence="2 3" key="1">
    <citation type="submission" date="2024-03" db="EMBL/GenBank/DDBJ databases">
        <authorList>
            <person name="Martinez-Hernandez J."/>
        </authorList>
    </citation>
    <scope>NUCLEOTIDE SEQUENCE [LARGE SCALE GENOMIC DNA]</scope>
</reference>
<keyword evidence="3" id="KW-1185">Reference proteome</keyword>